<dbReference type="EMBL" id="DTAN01000095">
    <property type="protein sequence ID" value="HGU65050.1"/>
    <property type="molecule type" value="Genomic_DNA"/>
</dbReference>
<evidence type="ECO:0000256" key="1">
    <source>
        <dbReference type="ARBA" id="ARBA00006956"/>
    </source>
</evidence>
<evidence type="ECO:0000256" key="3">
    <source>
        <dbReference type="HAMAP-Rule" id="MF_00950"/>
    </source>
</evidence>
<name>A0A7J3PKL8_STAMA</name>
<keyword evidence="2 3" id="KW-0805">Transcription regulation</keyword>
<dbReference type="GO" id="GO:0003746">
    <property type="term" value="F:translation elongation factor activity"/>
    <property type="evidence" value="ECO:0007669"/>
    <property type="project" value="UniProtKB-KW"/>
</dbReference>
<gene>
    <name evidence="3" type="primary">spt5</name>
    <name evidence="6" type="ORF">ENT92_02380</name>
</gene>
<keyword evidence="6" id="KW-0648">Protein biosynthesis</keyword>
<proteinExistence type="inferred from homology"/>
<dbReference type="CDD" id="cd06091">
    <property type="entry name" value="KOW_NusG"/>
    <property type="match status" value="1"/>
</dbReference>
<comment type="subunit">
    <text evidence="3">Heterodimer composed of Spt4 and Spt5. Interacts with RNA polymerase (RNAP).</text>
</comment>
<dbReference type="InterPro" id="IPR008991">
    <property type="entry name" value="Translation_prot_SH3-like_sf"/>
</dbReference>
<evidence type="ECO:0000313" key="6">
    <source>
        <dbReference type="EMBL" id="HGU65050.1"/>
    </source>
</evidence>
<comment type="similarity">
    <text evidence="3">Belongs to the archaeal Spt5 family.</text>
</comment>
<dbReference type="Gene3D" id="2.30.30.30">
    <property type="match status" value="1"/>
</dbReference>
<dbReference type="Pfam" id="PF00467">
    <property type="entry name" value="KOW"/>
    <property type="match status" value="1"/>
</dbReference>
<evidence type="ECO:0000256" key="4">
    <source>
        <dbReference type="NCBIfam" id="TIGR00405"/>
    </source>
</evidence>
<dbReference type="InterPro" id="IPR011590">
    <property type="entry name" value="Spt5_arc"/>
</dbReference>
<dbReference type="SMART" id="SM00739">
    <property type="entry name" value="KOW"/>
    <property type="match status" value="1"/>
</dbReference>
<dbReference type="SUPFAM" id="SSF50104">
    <property type="entry name" value="Translation proteins SH3-like domain"/>
    <property type="match status" value="1"/>
</dbReference>
<dbReference type="InterPro" id="IPR005825">
    <property type="entry name" value="Ribosomal_uL24_CS"/>
</dbReference>
<dbReference type="GO" id="GO:0006354">
    <property type="term" value="P:DNA-templated transcription elongation"/>
    <property type="evidence" value="ECO:0007669"/>
    <property type="project" value="InterPro"/>
</dbReference>
<dbReference type="GO" id="GO:0005840">
    <property type="term" value="C:ribosome"/>
    <property type="evidence" value="ECO:0007669"/>
    <property type="project" value="InterPro"/>
</dbReference>
<evidence type="ECO:0000256" key="2">
    <source>
        <dbReference type="ARBA" id="ARBA00023015"/>
    </source>
</evidence>
<dbReference type="HAMAP" id="MF_00950">
    <property type="entry name" value="Spt5_arch"/>
    <property type="match status" value="1"/>
</dbReference>
<dbReference type="PROSITE" id="PS01108">
    <property type="entry name" value="RIBOSOMAL_L24"/>
    <property type="match status" value="1"/>
</dbReference>
<protein>
    <recommendedName>
        <fullName evidence="3 4">Transcription elongation factor Spt5</fullName>
    </recommendedName>
</protein>
<dbReference type="InterPro" id="IPR005824">
    <property type="entry name" value="KOW"/>
</dbReference>
<feature type="domain" description="KOW" evidence="5">
    <location>
        <begin position="85"/>
        <end position="112"/>
    </location>
</feature>
<dbReference type="InterPro" id="IPR036735">
    <property type="entry name" value="NGN_dom_sf"/>
</dbReference>
<dbReference type="GO" id="GO:0003735">
    <property type="term" value="F:structural constituent of ribosome"/>
    <property type="evidence" value="ECO:0007669"/>
    <property type="project" value="InterPro"/>
</dbReference>
<keyword evidence="3" id="KW-0804">Transcription</keyword>
<dbReference type="GO" id="GO:0006355">
    <property type="term" value="P:regulation of DNA-templated transcription"/>
    <property type="evidence" value="ECO:0007669"/>
    <property type="project" value="UniProtKB-UniRule"/>
</dbReference>
<dbReference type="Gene3D" id="3.30.70.940">
    <property type="entry name" value="NusG, N-terminal domain"/>
    <property type="match status" value="1"/>
</dbReference>
<organism evidence="6">
    <name type="scientific">Staphylothermus marinus</name>
    <dbReference type="NCBI Taxonomy" id="2280"/>
    <lineage>
        <taxon>Archaea</taxon>
        <taxon>Thermoproteota</taxon>
        <taxon>Thermoprotei</taxon>
        <taxon>Desulfurococcales</taxon>
        <taxon>Desulfurococcaceae</taxon>
        <taxon>Staphylothermus</taxon>
    </lineage>
</organism>
<accession>A0A7J3PKL8</accession>
<sequence length="143" mass="15921">MGRELDVALIIENRLRDQVSKGLETSVSAIILPPNIRGYVFLESNSLTSVFQAISDIKYVKTSQPMIVSYEDIERFVKPKPVIELVNIGDMVEIVRGPFRGMKAQVTSINKSKNTITLNVLEAAFAVPIEVPSEYVKPIKKGE</sequence>
<comment type="caution">
    <text evidence="6">The sequence shown here is derived from an EMBL/GenBank/DDBJ whole genome shotgun (WGS) entry which is preliminary data.</text>
</comment>
<comment type="similarity">
    <text evidence="1">Belongs to the SPT5 family.</text>
</comment>
<comment type="function">
    <text evidence="3">Stimulates transcription elongation.</text>
</comment>
<dbReference type="AlphaFoldDB" id="A0A7J3PKL8"/>
<dbReference type="InterPro" id="IPR005100">
    <property type="entry name" value="NGN-domain"/>
</dbReference>
<reference evidence="6" key="1">
    <citation type="journal article" date="2020" name="mSystems">
        <title>Genome- and Community-Level Interaction Insights into Carbon Utilization and Element Cycling Functions of Hydrothermarchaeota in Hydrothermal Sediment.</title>
        <authorList>
            <person name="Zhou Z."/>
            <person name="Liu Y."/>
            <person name="Xu W."/>
            <person name="Pan J."/>
            <person name="Luo Z.H."/>
            <person name="Li M."/>
        </authorList>
    </citation>
    <scope>NUCLEOTIDE SEQUENCE [LARGE SCALE GENOMIC DNA]</scope>
    <source>
        <strain evidence="6">SpSt-622</strain>
    </source>
</reference>
<keyword evidence="6" id="KW-0251">Elongation factor</keyword>
<evidence type="ECO:0000259" key="5">
    <source>
        <dbReference type="SMART" id="SM00739"/>
    </source>
</evidence>
<dbReference type="Pfam" id="PF03439">
    <property type="entry name" value="Spt5-NGN"/>
    <property type="match status" value="1"/>
</dbReference>
<dbReference type="InterPro" id="IPR014722">
    <property type="entry name" value="Rib_uL2_dom2"/>
</dbReference>
<dbReference type="NCBIfam" id="TIGR00405">
    <property type="entry name" value="KOW_elon_Spt5"/>
    <property type="match status" value="1"/>
</dbReference>